<name>A0AAN9PMJ2_CLITE</name>
<feature type="compositionally biased region" description="Polar residues" evidence="1">
    <location>
        <begin position="120"/>
        <end position="134"/>
    </location>
</feature>
<evidence type="ECO:0000313" key="3">
    <source>
        <dbReference type="Proteomes" id="UP001359559"/>
    </source>
</evidence>
<evidence type="ECO:0000256" key="1">
    <source>
        <dbReference type="SAM" id="MobiDB-lite"/>
    </source>
</evidence>
<feature type="region of interest" description="Disordered" evidence="1">
    <location>
        <begin position="68"/>
        <end position="101"/>
    </location>
</feature>
<keyword evidence="3" id="KW-1185">Reference proteome</keyword>
<gene>
    <name evidence="2" type="ORF">RJT34_14299</name>
</gene>
<sequence length="172" mass="19648">MLAEEEWSYYSSKDTVPCASSDIPLESHHDPTVFHSSIALLQERFRQLQRVKEMREERELQKMLNEPKQFNSNITMSSSYEPTRLLSHPESIVPSRSPPPPHVSLSLWPTSLDKKEDYSSVHSPVSLNQCSSSDNNNNNYNYTHSQSLQVSWKNDYDCDSASDSGVDTSLHL</sequence>
<dbReference type="Proteomes" id="UP001359559">
    <property type="component" value="Unassembled WGS sequence"/>
</dbReference>
<accession>A0AAN9PMJ2</accession>
<feature type="region of interest" description="Disordered" evidence="1">
    <location>
        <begin position="119"/>
        <end position="142"/>
    </location>
</feature>
<dbReference type="PANTHER" id="PTHR34570:SF7">
    <property type="entry name" value="GENOME ASSEMBLY, CHROMOSOME: A08"/>
    <property type="match status" value="1"/>
</dbReference>
<dbReference type="AlphaFoldDB" id="A0AAN9PMJ2"/>
<evidence type="ECO:0000313" key="2">
    <source>
        <dbReference type="EMBL" id="KAK7303394.1"/>
    </source>
</evidence>
<dbReference type="PANTHER" id="PTHR34570">
    <property type="entry name" value="OS03G0593100 PROTEIN"/>
    <property type="match status" value="1"/>
</dbReference>
<comment type="caution">
    <text evidence="2">The sequence shown here is derived from an EMBL/GenBank/DDBJ whole genome shotgun (WGS) entry which is preliminary data.</text>
</comment>
<reference evidence="2 3" key="1">
    <citation type="submission" date="2024-01" db="EMBL/GenBank/DDBJ databases">
        <title>The genomes of 5 underutilized Papilionoideae crops provide insights into root nodulation and disease resistance.</title>
        <authorList>
            <person name="Yuan L."/>
        </authorList>
    </citation>
    <scope>NUCLEOTIDE SEQUENCE [LARGE SCALE GENOMIC DNA]</scope>
    <source>
        <strain evidence="2">LY-2023</strain>
        <tissue evidence="2">Leaf</tissue>
    </source>
</reference>
<dbReference type="EMBL" id="JAYKXN010000003">
    <property type="protein sequence ID" value="KAK7303394.1"/>
    <property type="molecule type" value="Genomic_DNA"/>
</dbReference>
<organism evidence="2 3">
    <name type="scientific">Clitoria ternatea</name>
    <name type="common">Butterfly pea</name>
    <dbReference type="NCBI Taxonomy" id="43366"/>
    <lineage>
        <taxon>Eukaryota</taxon>
        <taxon>Viridiplantae</taxon>
        <taxon>Streptophyta</taxon>
        <taxon>Embryophyta</taxon>
        <taxon>Tracheophyta</taxon>
        <taxon>Spermatophyta</taxon>
        <taxon>Magnoliopsida</taxon>
        <taxon>eudicotyledons</taxon>
        <taxon>Gunneridae</taxon>
        <taxon>Pentapetalae</taxon>
        <taxon>rosids</taxon>
        <taxon>fabids</taxon>
        <taxon>Fabales</taxon>
        <taxon>Fabaceae</taxon>
        <taxon>Papilionoideae</taxon>
        <taxon>50 kb inversion clade</taxon>
        <taxon>NPAAA clade</taxon>
        <taxon>indigoferoid/millettioid clade</taxon>
        <taxon>Phaseoleae</taxon>
        <taxon>Clitoria</taxon>
    </lineage>
</organism>
<proteinExistence type="predicted"/>
<protein>
    <submittedName>
        <fullName evidence="2">Uncharacterized protein</fullName>
    </submittedName>
</protein>
<feature type="compositionally biased region" description="Polar residues" evidence="1">
    <location>
        <begin position="68"/>
        <end position="81"/>
    </location>
</feature>